<dbReference type="GO" id="GO:0008893">
    <property type="term" value="F:guanosine-3',5'-bis(diphosphate) 3'-diphosphatase activity"/>
    <property type="evidence" value="ECO:0007669"/>
    <property type="project" value="TreeGrafter"/>
</dbReference>
<dbReference type="EMBL" id="CP028941">
    <property type="protein sequence ID" value="QKM62741.1"/>
    <property type="molecule type" value="Genomic_DNA"/>
</dbReference>
<gene>
    <name evidence="9" type="ORF">DCO16_06535</name>
</gene>
<keyword evidence="9" id="KW-0808">Transferase</keyword>
<dbReference type="SUPFAM" id="SSF55021">
    <property type="entry name" value="ACT-like"/>
    <property type="match status" value="1"/>
</dbReference>
<evidence type="ECO:0000259" key="8">
    <source>
        <dbReference type="PROSITE" id="PS51880"/>
    </source>
</evidence>
<dbReference type="KEGG" id="pani:DCO16_06535"/>
<dbReference type="GO" id="GO:0005886">
    <property type="term" value="C:plasma membrane"/>
    <property type="evidence" value="ECO:0007669"/>
    <property type="project" value="TreeGrafter"/>
</dbReference>
<sequence length="686" mass="76966">MANTEKISANLNAKFTVVDGWYGEPADNHAAGTLQILQSLHLDEATLTAASNIARTHGKEALIKLIGEEPARLLIGYRSLRQAQAKLIRNDGSPSVVGQEEMLRKMLLAFGNDLRVVLIYLASRLQTLHWVTQENISMPPSWAQEILTIDAALANRLGIWQMKWEMEDLAFRILSPDIYRDIAQMLDGKRVERESFIEHIVQQLKEELHGARIVGEVQGRPKHIYSIWKKMQGKSLDFANLYDVRAFRVLVEDVKSCYAILGLVHNVWQPVPREFDDYIARPKPNGYQSLHTVVMNDDGIAFEIQVRTQEMHQQAEYGLAAHWRYKEGAYVGAVELSKPSKSSVSPDLDNANSGRQTGTHSAAVTYERQIAWARQLISWKEDAWEQLKHHEIDDHIYVLTPLGKVISLEKGSSPIDFAYAVHTDLGHRCRGARVNGSMVPLDTALQNGQTIEIISVKHGGPSRDWISPNHHYIRSQRARTRVRTWFNALDDEEAGSGSKSLDSKVEPKIEAKVSPPTPEIVIKQSARKHGQASDVLVVGVDSLMTQLARCCRPVPPDAIAGFVTQGRGVSIHRRSCKTFRGLLERAPERVIQTAWNAASDQSSSANDLKRVFPADLAVTGIDRPELMRELFEILTRQGVHVVDLRKSAKKGLTQILLTVEIKDSEALRLVQNGLEEVKGVTQVRRR</sequence>
<feature type="domain" description="TGS" evidence="8">
    <location>
        <begin position="394"/>
        <end position="455"/>
    </location>
</feature>
<dbReference type="InterPro" id="IPR002912">
    <property type="entry name" value="ACT_dom"/>
</dbReference>
<keyword evidence="9" id="KW-0418">Kinase</keyword>
<dbReference type="GO" id="GO:0008728">
    <property type="term" value="F:GTP diphosphokinase activity"/>
    <property type="evidence" value="ECO:0007669"/>
    <property type="project" value="TreeGrafter"/>
</dbReference>
<reference evidence="9 10" key="1">
    <citation type="submission" date="2018-04" db="EMBL/GenBank/DDBJ databases">
        <title>Polynucleobacter sp. LimPoW16 genome.</title>
        <authorList>
            <person name="Hahn M.W."/>
        </authorList>
    </citation>
    <scope>NUCLEOTIDE SEQUENCE [LARGE SCALE GENOMIC DNA]</scope>
    <source>
        <strain evidence="9 10">LimPoW16</strain>
    </source>
</reference>
<accession>A0A6M9PQY2</accession>
<dbReference type="SMART" id="SM00954">
    <property type="entry name" value="RelA_SpoT"/>
    <property type="match status" value="1"/>
</dbReference>
<protein>
    <recommendedName>
        <fullName evidence="2">GTP pyrophosphokinase</fullName>
    </recommendedName>
    <alternativeName>
        <fullName evidence="4">(p)ppGpp synthase</fullName>
    </alternativeName>
    <alternativeName>
        <fullName evidence="3">ATP:GTP 3'-pyrophosphotransferase</fullName>
    </alternativeName>
    <alternativeName>
        <fullName evidence="5">ppGpp synthase I</fullName>
    </alternativeName>
</protein>
<evidence type="ECO:0000256" key="5">
    <source>
        <dbReference type="ARBA" id="ARBA00033308"/>
    </source>
</evidence>
<dbReference type="GO" id="GO:0016301">
    <property type="term" value="F:kinase activity"/>
    <property type="evidence" value="ECO:0007669"/>
    <property type="project" value="UniProtKB-KW"/>
</dbReference>
<dbReference type="FunFam" id="3.10.20.30:FF:000002">
    <property type="entry name" value="GTP pyrophosphokinase (RelA/SpoT)"/>
    <property type="match status" value="1"/>
</dbReference>
<dbReference type="Gene3D" id="1.10.3210.10">
    <property type="entry name" value="Hypothetical protein af1432"/>
    <property type="match status" value="1"/>
</dbReference>
<dbReference type="InterPro" id="IPR045865">
    <property type="entry name" value="ACT-like_dom_sf"/>
</dbReference>
<evidence type="ECO:0000313" key="9">
    <source>
        <dbReference type="EMBL" id="QKM62741.1"/>
    </source>
</evidence>
<dbReference type="CDD" id="cd01668">
    <property type="entry name" value="TGS_RSH"/>
    <property type="match status" value="1"/>
</dbReference>
<dbReference type="GO" id="GO:0042594">
    <property type="term" value="P:response to starvation"/>
    <property type="evidence" value="ECO:0007669"/>
    <property type="project" value="TreeGrafter"/>
</dbReference>
<dbReference type="SUPFAM" id="SSF81271">
    <property type="entry name" value="TGS-like"/>
    <property type="match status" value="1"/>
</dbReference>
<dbReference type="SUPFAM" id="SSF109604">
    <property type="entry name" value="HD-domain/PDEase-like"/>
    <property type="match status" value="1"/>
</dbReference>
<dbReference type="Gene3D" id="3.30.70.260">
    <property type="match status" value="1"/>
</dbReference>
<dbReference type="InterPro" id="IPR004095">
    <property type="entry name" value="TGS"/>
</dbReference>
<feature type="region of interest" description="Disordered" evidence="6">
    <location>
        <begin position="339"/>
        <end position="360"/>
    </location>
</feature>
<dbReference type="Pfam" id="PF02824">
    <property type="entry name" value="TGS"/>
    <property type="match status" value="1"/>
</dbReference>
<dbReference type="Gene3D" id="3.10.20.30">
    <property type="match status" value="1"/>
</dbReference>
<dbReference type="AlphaFoldDB" id="A0A6M9PQY2"/>
<evidence type="ECO:0000256" key="2">
    <source>
        <dbReference type="ARBA" id="ARBA00019852"/>
    </source>
</evidence>
<dbReference type="RefSeq" id="WP_173942903.1">
    <property type="nucleotide sequence ID" value="NZ_CBCSCD010000001.1"/>
</dbReference>
<evidence type="ECO:0000313" key="10">
    <source>
        <dbReference type="Proteomes" id="UP000500806"/>
    </source>
</evidence>
<dbReference type="PANTHER" id="PTHR21262:SF31">
    <property type="entry name" value="GTP PYROPHOSPHOKINASE"/>
    <property type="match status" value="1"/>
</dbReference>
<name>A0A6M9PQY2_9BURK</name>
<organism evidence="9 10">
    <name type="scientific">Polynucleobacter antarcticus</name>
    <dbReference type="NCBI Taxonomy" id="1743162"/>
    <lineage>
        <taxon>Bacteria</taxon>
        <taxon>Pseudomonadati</taxon>
        <taxon>Pseudomonadota</taxon>
        <taxon>Betaproteobacteria</taxon>
        <taxon>Burkholderiales</taxon>
        <taxon>Burkholderiaceae</taxon>
        <taxon>Polynucleobacter</taxon>
    </lineage>
</organism>
<evidence type="ECO:0000256" key="4">
    <source>
        <dbReference type="ARBA" id="ARBA00032407"/>
    </source>
</evidence>
<dbReference type="Pfam" id="PF13291">
    <property type="entry name" value="ACT_4"/>
    <property type="match status" value="1"/>
</dbReference>
<dbReference type="InterPro" id="IPR012675">
    <property type="entry name" value="Beta-grasp_dom_sf"/>
</dbReference>
<evidence type="ECO:0000259" key="7">
    <source>
        <dbReference type="PROSITE" id="PS51671"/>
    </source>
</evidence>
<dbReference type="Proteomes" id="UP000500806">
    <property type="component" value="Chromosome"/>
</dbReference>
<dbReference type="PROSITE" id="PS51880">
    <property type="entry name" value="TGS"/>
    <property type="match status" value="1"/>
</dbReference>
<comment type="similarity">
    <text evidence="1">Belongs to the RelA/SpoT family.</text>
</comment>
<proteinExistence type="inferred from homology"/>
<feature type="compositionally biased region" description="Basic and acidic residues" evidence="6">
    <location>
        <begin position="501"/>
        <end position="511"/>
    </location>
</feature>
<evidence type="ECO:0000256" key="3">
    <source>
        <dbReference type="ARBA" id="ARBA00029754"/>
    </source>
</evidence>
<dbReference type="GO" id="GO:0015949">
    <property type="term" value="P:nucleobase-containing small molecule interconversion"/>
    <property type="evidence" value="ECO:0007669"/>
    <property type="project" value="UniProtKB-ARBA"/>
</dbReference>
<dbReference type="Pfam" id="PF04607">
    <property type="entry name" value="RelA_SpoT"/>
    <property type="match status" value="1"/>
</dbReference>
<keyword evidence="10" id="KW-1185">Reference proteome</keyword>
<dbReference type="PROSITE" id="PS51671">
    <property type="entry name" value="ACT"/>
    <property type="match status" value="1"/>
</dbReference>
<dbReference type="Gene3D" id="3.30.460.10">
    <property type="entry name" value="Beta Polymerase, domain 2"/>
    <property type="match status" value="1"/>
</dbReference>
<dbReference type="PANTHER" id="PTHR21262">
    <property type="entry name" value="GUANOSINE-3',5'-BIS DIPHOSPHATE 3'-PYROPHOSPHOHYDROLASE"/>
    <property type="match status" value="1"/>
</dbReference>
<dbReference type="InterPro" id="IPR007685">
    <property type="entry name" value="RelA_SpoT"/>
</dbReference>
<feature type="region of interest" description="Disordered" evidence="6">
    <location>
        <begin position="493"/>
        <end position="512"/>
    </location>
</feature>
<dbReference type="CDD" id="cd05399">
    <property type="entry name" value="NT_Rel-Spo_like"/>
    <property type="match status" value="1"/>
</dbReference>
<dbReference type="InterPro" id="IPR043519">
    <property type="entry name" value="NT_sf"/>
</dbReference>
<evidence type="ECO:0000256" key="6">
    <source>
        <dbReference type="SAM" id="MobiDB-lite"/>
    </source>
</evidence>
<dbReference type="InterPro" id="IPR033655">
    <property type="entry name" value="TGS_RelA/SpoT"/>
</dbReference>
<dbReference type="Pfam" id="PF13328">
    <property type="entry name" value="HD_4"/>
    <property type="match status" value="1"/>
</dbReference>
<evidence type="ECO:0000256" key="1">
    <source>
        <dbReference type="ARBA" id="ARBA00007476"/>
    </source>
</evidence>
<dbReference type="SUPFAM" id="SSF81301">
    <property type="entry name" value="Nucleotidyltransferase"/>
    <property type="match status" value="1"/>
</dbReference>
<dbReference type="FunFam" id="3.30.460.10:FF:000001">
    <property type="entry name" value="GTP pyrophosphokinase RelA"/>
    <property type="match status" value="1"/>
</dbReference>
<feature type="domain" description="ACT" evidence="7">
    <location>
        <begin position="615"/>
        <end position="686"/>
    </location>
</feature>
<dbReference type="GO" id="GO:0015969">
    <property type="term" value="P:guanosine tetraphosphate metabolic process"/>
    <property type="evidence" value="ECO:0007669"/>
    <property type="project" value="InterPro"/>
</dbReference>
<dbReference type="InterPro" id="IPR012676">
    <property type="entry name" value="TGS-like"/>
</dbReference>